<protein>
    <submittedName>
        <fullName evidence="1">Uncharacterized protein</fullName>
    </submittedName>
</protein>
<sequence length="299" mass="32909">MTSDAPTPKAPAITLMQSADAFRYAEMLAATARTVRTYAEARGYAYEQFQGTKYGVHPWHACFNRIFMLAEMVERGVTGWVCHMDADAWINDLSFDLAGFLADKQDAAAVFTPSGSSDEWWDVNDGVFLINLDSPAARRLIADWKAATLQAWPQIAHHSNFPPGGPDDQSLLHILLAEGDYRAHVRLDDGRVMNTPDARFIRQHLRSLSATFAIRLGRIREAVNAVLSSHTVHGTDDLARAMQTVEGLYLGILNRPADQGIDNPYVRTILDSGLRDGVELVAGYLIDSGEFQSSSRGAG</sequence>
<dbReference type="Gene3D" id="3.90.550.10">
    <property type="entry name" value="Spore Coat Polysaccharide Biosynthesis Protein SpsA, Chain A"/>
    <property type="match status" value="1"/>
</dbReference>
<keyword evidence="2" id="KW-1185">Reference proteome</keyword>
<proteinExistence type="predicted"/>
<accession>A0ABW0FRH4</accession>
<comment type="caution">
    <text evidence="1">The sequence shown here is derived from an EMBL/GenBank/DDBJ whole genome shotgun (WGS) entry which is preliminary data.</text>
</comment>
<evidence type="ECO:0000313" key="2">
    <source>
        <dbReference type="Proteomes" id="UP001596152"/>
    </source>
</evidence>
<name>A0ABW0FRH4_9CAUL</name>
<organism evidence="1 2">
    <name type="scientific">Brevundimonas staleyi</name>
    <dbReference type="NCBI Taxonomy" id="74326"/>
    <lineage>
        <taxon>Bacteria</taxon>
        <taxon>Pseudomonadati</taxon>
        <taxon>Pseudomonadota</taxon>
        <taxon>Alphaproteobacteria</taxon>
        <taxon>Caulobacterales</taxon>
        <taxon>Caulobacteraceae</taxon>
        <taxon>Brevundimonas</taxon>
    </lineage>
</organism>
<evidence type="ECO:0000313" key="1">
    <source>
        <dbReference type="EMBL" id="MFC5343986.1"/>
    </source>
</evidence>
<dbReference type="EMBL" id="JBHSLF010000017">
    <property type="protein sequence ID" value="MFC5343986.1"/>
    <property type="molecule type" value="Genomic_DNA"/>
</dbReference>
<reference evidence="2" key="1">
    <citation type="journal article" date="2019" name="Int. J. Syst. Evol. Microbiol.">
        <title>The Global Catalogue of Microorganisms (GCM) 10K type strain sequencing project: providing services to taxonomists for standard genome sequencing and annotation.</title>
        <authorList>
            <consortium name="The Broad Institute Genomics Platform"/>
            <consortium name="The Broad Institute Genome Sequencing Center for Infectious Disease"/>
            <person name="Wu L."/>
            <person name="Ma J."/>
        </authorList>
    </citation>
    <scope>NUCLEOTIDE SEQUENCE [LARGE SCALE GENOMIC DNA]</scope>
    <source>
        <strain evidence="2">JCM 12125</strain>
    </source>
</reference>
<dbReference type="RefSeq" id="WP_374037467.1">
    <property type="nucleotide sequence ID" value="NZ_CP169082.1"/>
</dbReference>
<gene>
    <name evidence="1" type="ORF">ACFPIE_08680</name>
</gene>
<dbReference type="Proteomes" id="UP001596152">
    <property type="component" value="Unassembled WGS sequence"/>
</dbReference>
<dbReference type="InterPro" id="IPR029044">
    <property type="entry name" value="Nucleotide-diphossugar_trans"/>
</dbReference>